<dbReference type="SUPFAM" id="SSF52309">
    <property type="entry name" value="N-(deoxy)ribosyltransferase-like"/>
    <property type="match status" value="1"/>
</dbReference>
<protein>
    <submittedName>
        <fullName evidence="1">Uncharacterized protein</fullName>
    </submittedName>
</protein>
<sequence length="224" mass="25415">MVSKREAEPKETRECLMCKRKCEDDEDKPSKIAKKDGAVDIDQPVEDVLHQLPPFPNPLPERHPKFEHCMPPDDPKYTGDKSVFLAGSIEMGKAVQWQKQMAATLQDLPVTLCNPRRGAWDPNVTKSAKDAAFKQQVVWELTALENATIIVFFFDANTVSPVTMMELGLWASSGKVIVCCDSRFWRAGIIHLVCERYKVPYVEKFDDLVSAVKDRLFKEGMKLD</sequence>
<evidence type="ECO:0000313" key="2">
    <source>
        <dbReference type="Proteomes" id="UP000758155"/>
    </source>
</evidence>
<organism evidence="1 2">
    <name type="scientific">Didymella heteroderae</name>
    <dbReference type="NCBI Taxonomy" id="1769908"/>
    <lineage>
        <taxon>Eukaryota</taxon>
        <taxon>Fungi</taxon>
        <taxon>Dikarya</taxon>
        <taxon>Ascomycota</taxon>
        <taxon>Pezizomycotina</taxon>
        <taxon>Dothideomycetes</taxon>
        <taxon>Pleosporomycetidae</taxon>
        <taxon>Pleosporales</taxon>
        <taxon>Pleosporineae</taxon>
        <taxon>Didymellaceae</taxon>
        <taxon>Didymella</taxon>
    </lineage>
</organism>
<reference evidence="1" key="1">
    <citation type="submission" date="2019-04" db="EMBL/GenBank/DDBJ databases">
        <title>Sequencing of skin fungus with MAO and IRED activity.</title>
        <authorList>
            <person name="Marsaioli A.J."/>
            <person name="Bonatto J.M.C."/>
            <person name="Reis Junior O."/>
        </authorList>
    </citation>
    <scope>NUCLEOTIDE SEQUENCE</scope>
    <source>
        <strain evidence="1">28M1</strain>
    </source>
</reference>
<dbReference type="Proteomes" id="UP000758155">
    <property type="component" value="Unassembled WGS sequence"/>
</dbReference>
<name>A0A9P4WFK9_9PLEO</name>
<evidence type="ECO:0000313" key="1">
    <source>
        <dbReference type="EMBL" id="KAF3030306.1"/>
    </source>
</evidence>
<dbReference type="AlphaFoldDB" id="A0A9P4WFK9"/>
<dbReference type="Gene3D" id="3.40.50.450">
    <property type="match status" value="1"/>
</dbReference>
<comment type="caution">
    <text evidence="1">The sequence shown here is derived from an EMBL/GenBank/DDBJ whole genome shotgun (WGS) entry which is preliminary data.</text>
</comment>
<dbReference type="InterPro" id="IPR039470">
    <property type="entry name" value="Nuc_deoxyri_tr2"/>
</dbReference>
<accession>A0A9P4WFK9</accession>
<proteinExistence type="predicted"/>
<gene>
    <name evidence="1" type="ORF">E8E12_001029</name>
</gene>
<keyword evidence="2" id="KW-1185">Reference proteome</keyword>
<dbReference type="EMBL" id="SWKV01000224">
    <property type="protein sequence ID" value="KAF3030306.1"/>
    <property type="molecule type" value="Genomic_DNA"/>
</dbReference>
<dbReference type="OrthoDB" id="2893324at2759"/>
<dbReference type="Pfam" id="PF15891">
    <property type="entry name" value="Nuc_deoxyri_tr2"/>
    <property type="match status" value="1"/>
</dbReference>